<dbReference type="EMBL" id="JBBPBK010000006">
    <property type="protein sequence ID" value="KAK9283012.1"/>
    <property type="molecule type" value="Genomic_DNA"/>
</dbReference>
<dbReference type="AlphaFoldDB" id="A0AAP0WXZ3"/>
<accession>A0AAP0WXZ3</accession>
<sequence>MLQRIMRESDACRKRFSTARRSYAAGDEETDRRQLPPHAAKDLFSIMGSFCDSTLCGFVSILRELEVLQKVKSGLKALSESV</sequence>
<name>A0AAP0WXZ3_LIQFO</name>
<comment type="caution">
    <text evidence="1">The sequence shown here is derived from an EMBL/GenBank/DDBJ whole genome shotgun (WGS) entry which is preliminary data.</text>
</comment>
<evidence type="ECO:0000313" key="2">
    <source>
        <dbReference type="Proteomes" id="UP001415857"/>
    </source>
</evidence>
<gene>
    <name evidence="1" type="ORF">L1049_011239</name>
</gene>
<protein>
    <submittedName>
        <fullName evidence="1">Uncharacterized protein</fullName>
    </submittedName>
</protein>
<dbReference type="Proteomes" id="UP001415857">
    <property type="component" value="Unassembled WGS sequence"/>
</dbReference>
<reference evidence="1 2" key="1">
    <citation type="journal article" date="2024" name="Plant J.">
        <title>Genome sequences and population genomics reveal climatic adaptation and genomic divergence between two closely related sweetgum species.</title>
        <authorList>
            <person name="Xu W.Q."/>
            <person name="Ren C.Q."/>
            <person name="Zhang X.Y."/>
            <person name="Comes H.P."/>
            <person name="Liu X.H."/>
            <person name="Li Y.G."/>
            <person name="Kettle C.J."/>
            <person name="Jalonen R."/>
            <person name="Gaisberger H."/>
            <person name="Ma Y.Z."/>
            <person name="Qiu Y.X."/>
        </authorList>
    </citation>
    <scope>NUCLEOTIDE SEQUENCE [LARGE SCALE GENOMIC DNA]</scope>
    <source>
        <strain evidence="1">Hangzhou</strain>
    </source>
</reference>
<keyword evidence="2" id="KW-1185">Reference proteome</keyword>
<evidence type="ECO:0000313" key="1">
    <source>
        <dbReference type="EMBL" id="KAK9283012.1"/>
    </source>
</evidence>
<proteinExistence type="predicted"/>
<organism evidence="1 2">
    <name type="scientific">Liquidambar formosana</name>
    <name type="common">Formosan gum</name>
    <dbReference type="NCBI Taxonomy" id="63359"/>
    <lineage>
        <taxon>Eukaryota</taxon>
        <taxon>Viridiplantae</taxon>
        <taxon>Streptophyta</taxon>
        <taxon>Embryophyta</taxon>
        <taxon>Tracheophyta</taxon>
        <taxon>Spermatophyta</taxon>
        <taxon>Magnoliopsida</taxon>
        <taxon>eudicotyledons</taxon>
        <taxon>Gunneridae</taxon>
        <taxon>Pentapetalae</taxon>
        <taxon>Saxifragales</taxon>
        <taxon>Altingiaceae</taxon>
        <taxon>Liquidambar</taxon>
    </lineage>
</organism>